<dbReference type="EMBL" id="KT355471">
    <property type="protein sequence ID" value="ALF00687.1"/>
    <property type="molecule type" value="Genomic_DNA"/>
</dbReference>
<gene>
    <name evidence="1" type="ORF">SEA_DECURRO_20</name>
</gene>
<accession>A0A0M4RAE1</accession>
<keyword evidence="2" id="KW-1185">Reference proteome</keyword>
<sequence length="84" mass="9289">MASKAKCETTEYAGMLRRMIRAYGRRVGDADVEDLAVMLEVQRELDAAIQSAVDSQRENHGRSWADIARATGTSRQAAQKKYGA</sequence>
<proteinExistence type="predicted"/>
<protein>
    <recommendedName>
        <fullName evidence="3">Helix-turn-helix DNA binding domain protein</fullName>
    </recommendedName>
</protein>
<dbReference type="KEGG" id="vg:26519586"/>
<dbReference type="RefSeq" id="YP_009191313.1">
    <property type="nucleotide sequence ID" value="NC_028692.1"/>
</dbReference>
<organism evidence="1 2">
    <name type="scientific">Arthrobacter phage Decurro</name>
    <dbReference type="NCBI Taxonomy" id="1698361"/>
    <lineage>
        <taxon>Viruses</taxon>
        <taxon>Duplodnaviria</taxon>
        <taxon>Heunggongvirae</taxon>
        <taxon>Uroviricota</taxon>
        <taxon>Caudoviricetes</taxon>
        <taxon>Decurrovirus</taxon>
        <taxon>Decurrovirus decurro</taxon>
    </lineage>
</organism>
<dbReference type="Proteomes" id="UP000214345">
    <property type="component" value="Segment"/>
</dbReference>
<evidence type="ECO:0000313" key="1">
    <source>
        <dbReference type="EMBL" id="ALF00687.1"/>
    </source>
</evidence>
<evidence type="ECO:0000313" key="2">
    <source>
        <dbReference type="Proteomes" id="UP000214345"/>
    </source>
</evidence>
<dbReference type="GeneID" id="26519586"/>
<name>A0A0M4RAE1_9CAUD</name>
<reference evidence="1 2" key="1">
    <citation type="submission" date="2015-07" db="EMBL/GenBank/DDBJ databases">
        <authorList>
            <person name="Pizzorno M.C."/>
            <person name="Stowe E.L."/>
            <person name="Andolino C.J."/>
            <person name="Luftman N.D."/>
            <person name="Meredith S.M."/>
            <person name="Pirnie R.T."/>
            <person name="Yankauskas J.R."/>
            <person name="Ball S.L."/>
            <person name="Bradley K.W."/>
            <person name="Asai D.J."/>
            <person name="Bowman C.A."/>
            <person name="Russell D.A."/>
            <person name="Pope W.H."/>
            <person name="Jacobs-Sera D."/>
            <person name="Hendrix R.W."/>
            <person name="Hatfull G.F."/>
        </authorList>
    </citation>
    <scope>NUCLEOTIDE SEQUENCE [LARGE SCALE GENOMIC DNA]</scope>
</reference>
<evidence type="ECO:0008006" key="3">
    <source>
        <dbReference type="Google" id="ProtNLM"/>
    </source>
</evidence>